<dbReference type="SMART" id="SM00456">
    <property type="entry name" value="WW"/>
    <property type="match status" value="2"/>
</dbReference>
<gene>
    <name evidence="3" type="ORF">LIER_15482</name>
</gene>
<organism evidence="3 4">
    <name type="scientific">Lithospermum erythrorhizon</name>
    <name type="common">Purple gromwell</name>
    <name type="synonym">Lithospermum officinale var. erythrorhizon</name>
    <dbReference type="NCBI Taxonomy" id="34254"/>
    <lineage>
        <taxon>Eukaryota</taxon>
        <taxon>Viridiplantae</taxon>
        <taxon>Streptophyta</taxon>
        <taxon>Embryophyta</taxon>
        <taxon>Tracheophyta</taxon>
        <taxon>Spermatophyta</taxon>
        <taxon>Magnoliopsida</taxon>
        <taxon>eudicotyledons</taxon>
        <taxon>Gunneridae</taxon>
        <taxon>Pentapetalae</taxon>
        <taxon>asterids</taxon>
        <taxon>lamiids</taxon>
        <taxon>Boraginales</taxon>
        <taxon>Boraginaceae</taxon>
        <taxon>Boraginoideae</taxon>
        <taxon>Lithospermeae</taxon>
        <taxon>Lithospermum</taxon>
    </lineage>
</organism>
<evidence type="ECO:0000256" key="1">
    <source>
        <dbReference type="SAM" id="MobiDB-lite"/>
    </source>
</evidence>
<dbReference type="Pfam" id="PF00397">
    <property type="entry name" value="WW"/>
    <property type="match status" value="2"/>
</dbReference>
<feature type="compositionally biased region" description="Basic and acidic residues" evidence="1">
    <location>
        <begin position="92"/>
        <end position="116"/>
    </location>
</feature>
<dbReference type="PANTHER" id="PTHR47852:SF2">
    <property type="entry name" value="WW DOMAIN-CONTAINING PROTEIN"/>
    <property type="match status" value="1"/>
</dbReference>
<comment type="caution">
    <text evidence="3">The sequence shown here is derived from an EMBL/GenBank/DDBJ whole genome shotgun (WGS) entry which is preliminary data.</text>
</comment>
<dbReference type="PANTHER" id="PTHR47852">
    <property type="entry name" value="OS06G0298400 PROTEIN"/>
    <property type="match status" value="1"/>
</dbReference>
<feature type="region of interest" description="Disordered" evidence="1">
    <location>
        <begin position="269"/>
        <end position="292"/>
    </location>
</feature>
<dbReference type="InterPro" id="IPR036020">
    <property type="entry name" value="WW_dom_sf"/>
</dbReference>
<feature type="compositionally biased region" description="Pro residues" evidence="1">
    <location>
        <begin position="569"/>
        <end position="606"/>
    </location>
</feature>
<evidence type="ECO:0000259" key="2">
    <source>
        <dbReference type="PROSITE" id="PS50020"/>
    </source>
</evidence>
<proteinExistence type="predicted"/>
<dbReference type="SUPFAM" id="SSF51045">
    <property type="entry name" value="WW domain"/>
    <property type="match status" value="2"/>
</dbReference>
<feature type="region of interest" description="Disordered" evidence="1">
    <location>
        <begin position="483"/>
        <end position="524"/>
    </location>
</feature>
<feature type="compositionally biased region" description="Polar residues" evidence="1">
    <location>
        <begin position="885"/>
        <end position="895"/>
    </location>
</feature>
<feature type="domain" description="WW" evidence="2">
    <location>
        <begin position="905"/>
        <end position="939"/>
    </location>
</feature>
<protein>
    <recommendedName>
        <fullName evidence="2">WW domain-containing protein</fullName>
    </recommendedName>
</protein>
<accession>A0AAV3Q698</accession>
<reference evidence="3 4" key="1">
    <citation type="submission" date="2024-01" db="EMBL/GenBank/DDBJ databases">
        <title>The complete chloroplast genome sequence of Lithospermum erythrorhizon: insights into the phylogenetic relationship among Boraginaceae species and the maternal lineages of purple gromwells.</title>
        <authorList>
            <person name="Okada T."/>
            <person name="Watanabe K."/>
        </authorList>
    </citation>
    <scope>NUCLEOTIDE SEQUENCE [LARGE SCALE GENOMIC DNA]</scope>
</reference>
<dbReference type="AlphaFoldDB" id="A0AAV3Q698"/>
<feature type="compositionally biased region" description="Basic and acidic residues" evidence="1">
    <location>
        <begin position="269"/>
        <end position="287"/>
    </location>
</feature>
<dbReference type="PROSITE" id="PS50020">
    <property type="entry name" value="WW_DOMAIN_2"/>
    <property type="match status" value="2"/>
</dbReference>
<feature type="domain" description="WW" evidence="2">
    <location>
        <begin position="178"/>
        <end position="212"/>
    </location>
</feature>
<dbReference type="PROSITE" id="PS01159">
    <property type="entry name" value="WW_DOMAIN_1"/>
    <property type="match status" value="1"/>
</dbReference>
<name>A0AAV3Q698_LITER</name>
<feature type="region of interest" description="Disordered" evidence="1">
    <location>
        <begin position="849"/>
        <end position="909"/>
    </location>
</feature>
<keyword evidence="4" id="KW-1185">Reference proteome</keyword>
<feature type="region of interest" description="Disordered" evidence="1">
    <location>
        <begin position="558"/>
        <end position="609"/>
    </location>
</feature>
<feature type="region of interest" description="Disordered" evidence="1">
    <location>
        <begin position="1"/>
        <end position="125"/>
    </location>
</feature>
<dbReference type="Gene3D" id="2.20.70.10">
    <property type="match status" value="2"/>
</dbReference>
<dbReference type="CDD" id="cd00201">
    <property type="entry name" value="WW"/>
    <property type="match status" value="2"/>
</dbReference>
<sequence length="939" mass="101266">MGRRKERRAASSSRRVKLDLFAEPSGDLGGSSPQDEVGGEDDSKNRAGLFNSPSSSGKPQNPLLLLGQYSDDELDDGSKGTNTDTADGSFAEVDKQASKNDKENGDTGINGDKENGDTGVNGGDESVSKKVEEFIMEMDSMEKAGEDDQVAEEATNLTNFNGDLHLSEKTAPATSDNQGTSSGWKMVLHEESNQYYYWNIETGETSWEAPNVLDLTTESIYGDKEAIDGRQEDASLTEQIDGLISDGCVDRSTLINGNNSHGSVFEAAHEGSKVNASEEKKEGDDGHQGTLQSSYCSLDAQYNEMPVGGVSSTSLGDTNVGYQNASVGDPVVCGPDMRRLGEYEDGSKLSYHLMGYCKSLLEQLRSMNRSKDNFELRCIVEVETRLHDIKSLASHGSSLLPFLVHSEKQLLQLRATIKDKIGKDEYVQMNEIDNAHKPDGSDGANLIAGSAMNVLDRATYEGSDVLSSDEGQKKFGAYENGTLATEHDSSASDAEGTSDLDRLATQDGTTSNAILHSGDDADMDVDMEVEDALPPEMSTSEIHIAPVQSLPSMLSENLEASTPEQAFSVPPPPDGDWIPPPPPDDEPFPPPPPEEPPESTQPPPPGSEQAHIFSYAEQYNQSYSGADIVYYGQTEFPSSNLYNTYSDAHQAAIPQSSVYYNSGEPAFGAIPVGEPGAYYTLHDAASNPTSAAGLEPSIIGSVSGFTSFCPDSSGSINVHPSASYSLLPVTKDDGAVSEETGNASREVPSSQPTVLITETASVPSTSAAPTSATVGAAASKGQAKVSRIKKRTGAVVSTMRSSKKVSSLVDKWKAAKEEMMEEEEEEPETYIEKLEKKRQREIEEWRAKQIASGEAKENANFQPLGGDWRERVKRKRAKLAKEVDQSPSKGSTGRTEQPDLNELSKGLPSGWQVYWDDSSKQVYYGNTITSETSWTRPTN</sequence>
<dbReference type="EMBL" id="BAABME010003355">
    <property type="protein sequence ID" value="GAA0158466.1"/>
    <property type="molecule type" value="Genomic_DNA"/>
</dbReference>
<dbReference type="InterPro" id="IPR001202">
    <property type="entry name" value="WW_dom"/>
</dbReference>
<evidence type="ECO:0000313" key="4">
    <source>
        <dbReference type="Proteomes" id="UP001454036"/>
    </source>
</evidence>
<evidence type="ECO:0000313" key="3">
    <source>
        <dbReference type="EMBL" id="GAA0158466.1"/>
    </source>
</evidence>
<dbReference type="Proteomes" id="UP001454036">
    <property type="component" value="Unassembled WGS sequence"/>
</dbReference>